<dbReference type="PANTHER" id="PTHR36113:SF1">
    <property type="entry name" value="GLYOXALASE_BLEOMYCIN RESISTANCE PROTEIN_DIOXYGENASE"/>
    <property type="match status" value="1"/>
</dbReference>
<dbReference type="Proteomes" id="UP001493487">
    <property type="component" value="Unassembled WGS sequence"/>
</dbReference>
<evidence type="ECO:0000313" key="2">
    <source>
        <dbReference type="EMBL" id="MEQ4482914.1"/>
    </source>
</evidence>
<dbReference type="InterPro" id="IPR051332">
    <property type="entry name" value="Fosfomycin_Res_Enzymes"/>
</dbReference>
<evidence type="ECO:0000313" key="3">
    <source>
        <dbReference type="Proteomes" id="UP001493487"/>
    </source>
</evidence>
<evidence type="ECO:0000259" key="1">
    <source>
        <dbReference type="PROSITE" id="PS51819"/>
    </source>
</evidence>
<dbReference type="InterPro" id="IPR004360">
    <property type="entry name" value="Glyas_Fos-R_dOase_dom"/>
</dbReference>
<organism evidence="2 3">
    <name type="scientific">Cohnella silvisoli</name>
    <dbReference type="NCBI Taxonomy" id="2873699"/>
    <lineage>
        <taxon>Bacteria</taxon>
        <taxon>Bacillati</taxon>
        <taxon>Bacillota</taxon>
        <taxon>Bacilli</taxon>
        <taxon>Bacillales</taxon>
        <taxon>Paenibacillaceae</taxon>
        <taxon>Cohnella</taxon>
    </lineage>
</organism>
<feature type="domain" description="VOC" evidence="1">
    <location>
        <begin position="17"/>
        <end position="160"/>
    </location>
</feature>
<dbReference type="InterPro" id="IPR037523">
    <property type="entry name" value="VOC_core"/>
</dbReference>
<accession>A0ABV1KS57</accession>
<keyword evidence="3" id="KW-1185">Reference proteome</keyword>
<protein>
    <submittedName>
        <fullName evidence="2">VOC family protein</fullName>
    </submittedName>
</protein>
<proteinExistence type="predicted"/>
<gene>
    <name evidence="2" type="ORF">QJS35_10950</name>
</gene>
<dbReference type="CDD" id="cd06587">
    <property type="entry name" value="VOC"/>
    <property type="match status" value="1"/>
</dbReference>
<reference evidence="2 3" key="1">
    <citation type="journal article" date="2023" name="Genome Announc.">
        <title>Pan-Genome Analyses of the Genus Cohnella and Proposal of the Novel Species Cohnella silvisoli sp. nov., Isolated from Forest Soil.</title>
        <authorList>
            <person name="Wang C."/>
            <person name="Mao L."/>
            <person name="Bao G."/>
            <person name="Zhu H."/>
        </authorList>
    </citation>
    <scope>NUCLEOTIDE SEQUENCE [LARGE SCALE GENOMIC DNA]</scope>
    <source>
        <strain evidence="2 3">NL03-T5-1</strain>
    </source>
</reference>
<dbReference type="RefSeq" id="WP_232185613.1">
    <property type="nucleotide sequence ID" value="NZ_JAIOAP010000005.1"/>
</dbReference>
<dbReference type="Gene3D" id="3.10.180.10">
    <property type="entry name" value="2,3-Dihydroxybiphenyl 1,2-Dioxygenase, domain 1"/>
    <property type="match status" value="1"/>
</dbReference>
<sequence length="162" mass="18294">MTEQFQIIGFESSGWLGFHHVALVTSDLDATIRFYENVLGMHSSSVYPATSQRGRHCFVKPGNTESWGIHFFEYPDAQIYQSVDALRRLAENPESADLYRFVPGALQHIAFALSSEEDGLALRIKLSSCGVAMTDIYDQGKIRNFIFIDNNGIQLEAAWQKR</sequence>
<dbReference type="InterPro" id="IPR029068">
    <property type="entry name" value="Glyas_Bleomycin-R_OHBP_Dase"/>
</dbReference>
<dbReference type="EMBL" id="JASKHM010000005">
    <property type="protein sequence ID" value="MEQ4482914.1"/>
    <property type="molecule type" value="Genomic_DNA"/>
</dbReference>
<dbReference type="Pfam" id="PF00903">
    <property type="entry name" value="Glyoxalase"/>
    <property type="match status" value="1"/>
</dbReference>
<dbReference type="PROSITE" id="PS51819">
    <property type="entry name" value="VOC"/>
    <property type="match status" value="1"/>
</dbReference>
<dbReference type="PANTHER" id="PTHR36113">
    <property type="entry name" value="LYASE, PUTATIVE-RELATED-RELATED"/>
    <property type="match status" value="1"/>
</dbReference>
<dbReference type="SUPFAM" id="SSF54593">
    <property type="entry name" value="Glyoxalase/Bleomycin resistance protein/Dihydroxybiphenyl dioxygenase"/>
    <property type="match status" value="1"/>
</dbReference>
<comment type="caution">
    <text evidence="2">The sequence shown here is derived from an EMBL/GenBank/DDBJ whole genome shotgun (WGS) entry which is preliminary data.</text>
</comment>
<name>A0ABV1KS57_9BACL</name>